<evidence type="ECO:0000256" key="1">
    <source>
        <dbReference type="SAM" id="MobiDB-lite"/>
    </source>
</evidence>
<protein>
    <recommendedName>
        <fullName evidence="3">Effector-associated domain-containing protein</fullName>
    </recommendedName>
</protein>
<keyword evidence="5" id="KW-1185">Reference proteome</keyword>
<name>A0A2D0N716_FLAN2</name>
<comment type="caution">
    <text evidence="4">The sequence shown here is derived from an EMBL/GenBank/DDBJ whole genome shotgun (WGS) entry which is preliminary data.</text>
</comment>
<keyword evidence="2" id="KW-1133">Transmembrane helix</keyword>
<accession>A0A2D0N716</accession>
<feature type="transmembrane region" description="Helical" evidence="2">
    <location>
        <begin position="95"/>
        <end position="117"/>
    </location>
</feature>
<evidence type="ECO:0000313" key="5">
    <source>
        <dbReference type="Proteomes" id="UP000223913"/>
    </source>
</evidence>
<dbReference type="RefSeq" id="WP_099152330.1">
    <property type="nucleotide sequence ID" value="NZ_PDUD01000026.1"/>
</dbReference>
<sequence length="169" mass="18571">MKEKLQNFIALGNTAEAIQQLRALKPALGESLQNEITLQSARFESYSRDRRNGVLSNEEENIQLARINDALLGIIQQLPAEIPGIPSRKTSAMKWGGIIVGAITLLAAIAELSGYSLRDLFQADTPPPIQQETHGNQSPAVIGDDTEINYNNNWGDEAEEEKADTTQKQ</sequence>
<evidence type="ECO:0000256" key="2">
    <source>
        <dbReference type="SAM" id="Phobius"/>
    </source>
</evidence>
<dbReference type="AlphaFoldDB" id="A0A2D0N716"/>
<gene>
    <name evidence="4" type="ORF">CRP01_22335</name>
</gene>
<dbReference type="EMBL" id="PDUD01000026">
    <property type="protein sequence ID" value="PHN04304.1"/>
    <property type="molecule type" value="Genomic_DNA"/>
</dbReference>
<feature type="compositionally biased region" description="Polar residues" evidence="1">
    <location>
        <begin position="130"/>
        <end position="139"/>
    </location>
</feature>
<feature type="region of interest" description="Disordered" evidence="1">
    <location>
        <begin position="127"/>
        <end position="169"/>
    </location>
</feature>
<evidence type="ECO:0000313" key="4">
    <source>
        <dbReference type="EMBL" id="PHN04304.1"/>
    </source>
</evidence>
<dbReference type="InterPro" id="IPR045439">
    <property type="entry name" value="EAD11"/>
</dbReference>
<organism evidence="4 5">
    <name type="scientific">Flavilitoribacter nigricans (strain ATCC 23147 / DSM 23189 / NBRC 102662 / NCIMB 1420 / SS-2)</name>
    <name type="common">Lewinella nigricans</name>
    <dbReference type="NCBI Taxonomy" id="1122177"/>
    <lineage>
        <taxon>Bacteria</taxon>
        <taxon>Pseudomonadati</taxon>
        <taxon>Bacteroidota</taxon>
        <taxon>Saprospiria</taxon>
        <taxon>Saprospirales</taxon>
        <taxon>Lewinellaceae</taxon>
        <taxon>Flavilitoribacter</taxon>
    </lineage>
</organism>
<dbReference type="Pfam" id="PF19964">
    <property type="entry name" value="EAD11"/>
    <property type="match status" value="1"/>
</dbReference>
<feature type="domain" description="Effector-associated" evidence="3">
    <location>
        <begin position="2"/>
        <end position="79"/>
    </location>
</feature>
<reference evidence="4 5" key="1">
    <citation type="submission" date="2017-10" db="EMBL/GenBank/DDBJ databases">
        <title>The draft genome sequence of Lewinella nigricans NBRC 102662.</title>
        <authorList>
            <person name="Wang K."/>
        </authorList>
    </citation>
    <scope>NUCLEOTIDE SEQUENCE [LARGE SCALE GENOMIC DNA]</scope>
    <source>
        <strain evidence="4 5">NBRC 102662</strain>
    </source>
</reference>
<evidence type="ECO:0000259" key="3">
    <source>
        <dbReference type="Pfam" id="PF19964"/>
    </source>
</evidence>
<proteinExistence type="predicted"/>
<keyword evidence="2" id="KW-0812">Transmembrane</keyword>
<dbReference type="Proteomes" id="UP000223913">
    <property type="component" value="Unassembled WGS sequence"/>
</dbReference>
<keyword evidence="2" id="KW-0472">Membrane</keyword>